<dbReference type="InterPro" id="IPR037108">
    <property type="entry name" value="TM1727-like_C_sf"/>
</dbReference>
<evidence type="ECO:0000259" key="2">
    <source>
        <dbReference type="Pfam" id="PF10728"/>
    </source>
</evidence>
<dbReference type="PANTHER" id="PTHR40459">
    <property type="entry name" value="CONSERVED HYPOTHETICAL ALANINE AND LEUCINE RICH PROTEIN"/>
    <property type="match status" value="1"/>
</dbReference>
<dbReference type="Proteomes" id="UP000463883">
    <property type="component" value="Chromosome"/>
</dbReference>
<keyword evidence="4" id="KW-1185">Reference proteome</keyword>
<dbReference type="RefSeq" id="WP_162361389.1">
    <property type="nucleotide sequence ID" value="NZ_CP047591.1"/>
</dbReference>
<reference evidence="3 4" key="1">
    <citation type="submission" date="2020-01" db="EMBL/GenBank/DDBJ databases">
        <title>Genomic analysis of Aminipila sp. CBA3637.</title>
        <authorList>
            <person name="Kim Y.B."/>
            <person name="Roh S.W."/>
        </authorList>
    </citation>
    <scope>NUCLEOTIDE SEQUENCE [LARGE SCALE GENOMIC DNA]</scope>
    <source>
        <strain evidence="3 4">CBA3637</strain>
    </source>
</reference>
<dbReference type="Gene3D" id="1.10.1040.20">
    <property type="entry name" value="ProC-like, C-terminal domain"/>
    <property type="match status" value="1"/>
</dbReference>
<dbReference type="Pfam" id="PF03807">
    <property type="entry name" value="F420_oxidored"/>
    <property type="match status" value="1"/>
</dbReference>
<organism evidence="3 4">
    <name type="scientific">Aminipila terrae</name>
    <dbReference type="NCBI Taxonomy" id="2697030"/>
    <lineage>
        <taxon>Bacteria</taxon>
        <taxon>Bacillati</taxon>
        <taxon>Bacillota</taxon>
        <taxon>Clostridia</taxon>
        <taxon>Peptostreptococcales</taxon>
        <taxon>Anaerovoracaceae</taxon>
        <taxon>Aminipila</taxon>
    </lineage>
</organism>
<feature type="domain" description="DUF2520" evidence="2">
    <location>
        <begin position="137"/>
        <end position="260"/>
    </location>
</feature>
<evidence type="ECO:0000313" key="3">
    <source>
        <dbReference type="EMBL" id="QHI71615.1"/>
    </source>
</evidence>
<dbReference type="AlphaFoldDB" id="A0A6P1MKU3"/>
<dbReference type="KEGG" id="amic:Ami3637_03770"/>
<feature type="domain" description="Pyrroline-5-carboxylate reductase catalytic N-terminal" evidence="1">
    <location>
        <begin position="2"/>
        <end position="84"/>
    </location>
</feature>
<dbReference type="Gene3D" id="3.40.50.720">
    <property type="entry name" value="NAD(P)-binding Rossmann-like Domain"/>
    <property type="match status" value="1"/>
</dbReference>
<dbReference type="InterPro" id="IPR008927">
    <property type="entry name" value="6-PGluconate_DH-like_C_sf"/>
</dbReference>
<evidence type="ECO:0000313" key="4">
    <source>
        <dbReference type="Proteomes" id="UP000463883"/>
    </source>
</evidence>
<accession>A0A6P1MKU3</accession>
<gene>
    <name evidence="3" type="ORF">Ami3637_03770</name>
</gene>
<dbReference type="SUPFAM" id="SSF48179">
    <property type="entry name" value="6-phosphogluconate dehydrogenase C-terminal domain-like"/>
    <property type="match status" value="1"/>
</dbReference>
<dbReference type="SUPFAM" id="SSF51735">
    <property type="entry name" value="NAD(P)-binding Rossmann-fold domains"/>
    <property type="match status" value="1"/>
</dbReference>
<dbReference type="Pfam" id="PF10728">
    <property type="entry name" value="DUF2520"/>
    <property type="match status" value="1"/>
</dbReference>
<dbReference type="InterPro" id="IPR028939">
    <property type="entry name" value="P5C_Rdtase_cat_N"/>
</dbReference>
<dbReference type="PANTHER" id="PTHR40459:SF1">
    <property type="entry name" value="CONSERVED HYPOTHETICAL ALANINE AND LEUCINE RICH PROTEIN"/>
    <property type="match status" value="1"/>
</dbReference>
<evidence type="ECO:0000259" key="1">
    <source>
        <dbReference type="Pfam" id="PF03807"/>
    </source>
</evidence>
<dbReference type="EMBL" id="CP047591">
    <property type="protein sequence ID" value="QHI71615.1"/>
    <property type="molecule type" value="Genomic_DNA"/>
</dbReference>
<dbReference type="InterPro" id="IPR018931">
    <property type="entry name" value="DUF2520"/>
</dbReference>
<name>A0A6P1MKU3_9FIRM</name>
<protein>
    <submittedName>
        <fullName evidence="3">DUF2520 domain-containing protein</fullName>
    </submittedName>
</protein>
<sequence>MKIGFIGAGKVGVSLGKHILQCSDQKKVNVIGYYDKATLAAKEAADFTSSKQYSNMENLVEDSEMIFVTVNDDAISTVWEKLKGLPIKEKFVCHCSGSLTSAIFSGINQCNAYGYSIHPLFAVSDKLTSYQKLKQAIFTIEGEQSNIHIMTQFIRQLGNDVVQIQAQDKVVYHAAAVFASNLVTGLVDISIQMMMDCGFSQSEALRALAPLLSGNMNQVIKVGTEAALTGPVERNDIQTVGKHINALTEEQKEIYKALSMHLISIARSKNKDRDYSDMEVLLK</sequence>
<dbReference type="InterPro" id="IPR036291">
    <property type="entry name" value="NAD(P)-bd_dom_sf"/>
</dbReference>
<proteinExistence type="predicted"/>